<feature type="domain" description="Anti-sigma K factor RskA C-terminal" evidence="12">
    <location>
        <begin position="108"/>
        <end position="243"/>
    </location>
</feature>
<dbReference type="InterPro" id="IPR041916">
    <property type="entry name" value="Anti_sigma_zinc_sf"/>
</dbReference>
<evidence type="ECO:0000256" key="8">
    <source>
        <dbReference type="ARBA" id="ARBA00023163"/>
    </source>
</evidence>
<comment type="caution">
    <text evidence="13">The sequence shown here is derived from an EMBL/GenBank/DDBJ whole genome shotgun (WGS) entry which is preliminary data.</text>
</comment>
<keyword evidence="4 11" id="KW-0812">Transmembrane</keyword>
<keyword evidence="8" id="KW-0804">Transcription</keyword>
<dbReference type="RefSeq" id="WP_214346998.1">
    <property type="nucleotide sequence ID" value="NZ_JAHBOH010000001.1"/>
</dbReference>
<evidence type="ECO:0000256" key="6">
    <source>
        <dbReference type="ARBA" id="ARBA00023015"/>
    </source>
</evidence>
<keyword evidence="14" id="KW-1185">Reference proteome</keyword>
<feature type="transmembrane region" description="Helical" evidence="11">
    <location>
        <begin position="108"/>
        <end position="127"/>
    </location>
</feature>
<evidence type="ECO:0000256" key="10">
    <source>
        <dbReference type="ARBA" id="ARBA00030803"/>
    </source>
</evidence>
<evidence type="ECO:0000313" key="14">
    <source>
        <dbReference type="Proteomes" id="UP000722125"/>
    </source>
</evidence>
<dbReference type="PANTHER" id="PTHR37461:SF1">
    <property type="entry name" value="ANTI-SIGMA-K FACTOR RSKA"/>
    <property type="match status" value="1"/>
</dbReference>
<evidence type="ECO:0000259" key="12">
    <source>
        <dbReference type="Pfam" id="PF10099"/>
    </source>
</evidence>
<keyword evidence="7 11" id="KW-0472">Membrane</keyword>
<evidence type="ECO:0000313" key="13">
    <source>
        <dbReference type="EMBL" id="MBT0993451.1"/>
    </source>
</evidence>
<evidence type="ECO:0000256" key="11">
    <source>
        <dbReference type="SAM" id="Phobius"/>
    </source>
</evidence>
<sequence length="249" mass="25412">MRDDETRELLGAYALDAVSDDERRAVDALVARDPDAAAELAELRAAAADLATALAAEPPADLRGRVLAAAAATPQGDAQRVDEVRAADESEVAAVVPLAPRRRTPARWAAIAAAVAIGAAIPAGLAVQQHRELDAMRTEQAHLAAMLKDPDAEMMHADVAGGGTASALVATDGAVFMTQDLPDPAPGHVYQLWVVATGDPVSAGMMAEGGSQTAMVVDDFVEGAALAMTLEPAGGSPQPTTDPLVVLAS</sequence>
<gene>
    <name evidence="13" type="ORF">KIN34_04020</name>
</gene>
<evidence type="ECO:0000256" key="2">
    <source>
        <dbReference type="ARBA" id="ARBA00004236"/>
    </source>
</evidence>
<keyword evidence="3" id="KW-1003">Cell membrane</keyword>
<evidence type="ECO:0000256" key="9">
    <source>
        <dbReference type="ARBA" id="ARBA00029829"/>
    </source>
</evidence>
<accession>A0ABS5TWD7</accession>
<dbReference type="PANTHER" id="PTHR37461">
    <property type="entry name" value="ANTI-SIGMA-K FACTOR RSKA"/>
    <property type="match status" value="1"/>
</dbReference>
<dbReference type="InterPro" id="IPR018764">
    <property type="entry name" value="RskA_C"/>
</dbReference>
<keyword evidence="6" id="KW-0805">Transcription regulation</keyword>
<comment type="subcellular location">
    <subcellularLocation>
        <location evidence="2">Cell membrane</location>
    </subcellularLocation>
    <subcellularLocation>
        <location evidence="1">Membrane</location>
        <topology evidence="1">Single-pass membrane protein</topology>
    </subcellularLocation>
</comment>
<evidence type="ECO:0000256" key="5">
    <source>
        <dbReference type="ARBA" id="ARBA00022989"/>
    </source>
</evidence>
<name>A0ABS5TWD7_9CELL</name>
<protein>
    <recommendedName>
        <fullName evidence="10">Regulator of SigK</fullName>
    </recommendedName>
    <alternativeName>
        <fullName evidence="9">Sigma-K anti-sigma factor RskA</fullName>
    </alternativeName>
</protein>
<dbReference type="EMBL" id="JAHBOH010000001">
    <property type="protein sequence ID" value="MBT0993451.1"/>
    <property type="molecule type" value="Genomic_DNA"/>
</dbReference>
<reference evidence="13 14" key="1">
    <citation type="submission" date="2021-05" db="EMBL/GenBank/DDBJ databases">
        <title>Description of Cellulomonas sp. DKR-3 sp. nov.</title>
        <authorList>
            <person name="Dahal R.H."/>
            <person name="Chaudhary D.K."/>
        </authorList>
    </citation>
    <scope>NUCLEOTIDE SEQUENCE [LARGE SCALE GENOMIC DNA]</scope>
    <source>
        <strain evidence="13 14">DKR-3</strain>
    </source>
</reference>
<organism evidence="13 14">
    <name type="scientific">Cellulomonas fulva</name>
    <dbReference type="NCBI Taxonomy" id="2835530"/>
    <lineage>
        <taxon>Bacteria</taxon>
        <taxon>Bacillati</taxon>
        <taxon>Actinomycetota</taxon>
        <taxon>Actinomycetes</taxon>
        <taxon>Micrococcales</taxon>
        <taxon>Cellulomonadaceae</taxon>
        <taxon>Cellulomonas</taxon>
    </lineage>
</organism>
<dbReference type="Proteomes" id="UP000722125">
    <property type="component" value="Unassembled WGS sequence"/>
</dbReference>
<evidence type="ECO:0000256" key="4">
    <source>
        <dbReference type="ARBA" id="ARBA00022692"/>
    </source>
</evidence>
<dbReference type="InterPro" id="IPR051474">
    <property type="entry name" value="Anti-sigma-K/W_factor"/>
</dbReference>
<evidence type="ECO:0000256" key="1">
    <source>
        <dbReference type="ARBA" id="ARBA00004167"/>
    </source>
</evidence>
<evidence type="ECO:0000256" key="3">
    <source>
        <dbReference type="ARBA" id="ARBA00022475"/>
    </source>
</evidence>
<proteinExistence type="predicted"/>
<keyword evidence="5 11" id="KW-1133">Transmembrane helix</keyword>
<evidence type="ECO:0000256" key="7">
    <source>
        <dbReference type="ARBA" id="ARBA00023136"/>
    </source>
</evidence>
<dbReference type="Gene3D" id="1.10.10.1320">
    <property type="entry name" value="Anti-sigma factor, zinc-finger domain"/>
    <property type="match status" value="1"/>
</dbReference>
<dbReference type="Pfam" id="PF10099">
    <property type="entry name" value="RskA_C"/>
    <property type="match status" value="1"/>
</dbReference>